<dbReference type="EMBL" id="LBPN01000001">
    <property type="protein sequence ID" value="KKP60025.1"/>
    <property type="molecule type" value="Genomic_DNA"/>
</dbReference>
<dbReference type="InterPro" id="IPR050297">
    <property type="entry name" value="LipidA_mod_glycosyltrf_83"/>
</dbReference>
<dbReference type="Proteomes" id="UP000034176">
    <property type="component" value="Unassembled WGS sequence"/>
</dbReference>
<keyword evidence="4" id="KW-0808">Transferase</keyword>
<feature type="transmembrane region" description="Helical" evidence="8">
    <location>
        <begin position="403"/>
        <end position="424"/>
    </location>
</feature>
<evidence type="ECO:0000256" key="1">
    <source>
        <dbReference type="ARBA" id="ARBA00004651"/>
    </source>
</evidence>
<keyword evidence="5 8" id="KW-0812">Transmembrane</keyword>
<feature type="transmembrane region" description="Helical" evidence="8">
    <location>
        <begin position="124"/>
        <end position="145"/>
    </location>
</feature>
<feature type="transmembrane region" description="Helical" evidence="8">
    <location>
        <begin position="12"/>
        <end position="31"/>
    </location>
</feature>
<feature type="domain" description="Glycosyltransferase RgtA/B/C/D-like" evidence="9">
    <location>
        <begin position="73"/>
        <end position="225"/>
    </location>
</feature>
<dbReference type="GO" id="GO:0009103">
    <property type="term" value="P:lipopolysaccharide biosynthetic process"/>
    <property type="evidence" value="ECO:0007669"/>
    <property type="project" value="UniProtKB-ARBA"/>
</dbReference>
<dbReference type="AlphaFoldDB" id="A0A0G0D9L4"/>
<evidence type="ECO:0000256" key="6">
    <source>
        <dbReference type="ARBA" id="ARBA00022989"/>
    </source>
</evidence>
<comment type="caution">
    <text evidence="10">The sequence shown here is derived from an EMBL/GenBank/DDBJ whole genome shotgun (WGS) entry which is preliminary data.</text>
</comment>
<dbReference type="GO" id="GO:0005886">
    <property type="term" value="C:plasma membrane"/>
    <property type="evidence" value="ECO:0007669"/>
    <property type="project" value="UniProtKB-SubCell"/>
</dbReference>
<dbReference type="PANTHER" id="PTHR33908:SF11">
    <property type="entry name" value="MEMBRANE PROTEIN"/>
    <property type="match status" value="1"/>
</dbReference>
<dbReference type="GO" id="GO:0016763">
    <property type="term" value="F:pentosyltransferase activity"/>
    <property type="evidence" value="ECO:0007669"/>
    <property type="project" value="TreeGrafter"/>
</dbReference>
<dbReference type="STRING" id="1618434.UR52_C0001G0105"/>
<keyword evidence="3" id="KW-0328">Glycosyltransferase</keyword>
<dbReference type="InterPro" id="IPR038731">
    <property type="entry name" value="RgtA/B/C-like"/>
</dbReference>
<feature type="transmembrane region" description="Helical" evidence="8">
    <location>
        <begin position="184"/>
        <end position="202"/>
    </location>
</feature>
<organism evidence="10 11">
    <name type="scientific">Candidatus Gottesmanbacteria bacterium GW2011_GWA1_34_13</name>
    <dbReference type="NCBI Taxonomy" id="1618434"/>
    <lineage>
        <taxon>Bacteria</taxon>
        <taxon>Candidatus Gottesmaniibacteriota</taxon>
    </lineage>
</organism>
<feature type="transmembrane region" description="Helical" evidence="8">
    <location>
        <begin position="345"/>
        <end position="362"/>
    </location>
</feature>
<name>A0A0G0D9L4_9BACT</name>
<evidence type="ECO:0000256" key="3">
    <source>
        <dbReference type="ARBA" id="ARBA00022676"/>
    </source>
</evidence>
<keyword evidence="7 8" id="KW-0472">Membrane</keyword>
<feature type="transmembrane region" description="Helical" evidence="8">
    <location>
        <begin position="76"/>
        <end position="93"/>
    </location>
</feature>
<evidence type="ECO:0000259" key="9">
    <source>
        <dbReference type="Pfam" id="PF13231"/>
    </source>
</evidence>
<evidence type="ECO:0000256" key="5">
    <source>
        <dbReference type="ARBA" id="ARBA00022692"/>
    </source>
</evidence>
<dbReference type="Pfam" id="PF13231">
    <property type="entry name" value="PMT_2"/>
    <property type="match status" value="1"/>
</dbReference>
<evidence type="ECO:0000313" key="11">
    <source>
        <dbReference type="Proteomes" id="UP000034176"/>
    </source>
</evidence>
<evidence type="ECO:0000256" key="8">
    <source>
        <dbReference type="SAM" id="Phobius"/>
    </source>
</evidence>
<sequence length="548" mass="63432">MKKIFINKVTYILLFLILILAGILRFTNLAGLPPSLEWDEVATGYDANSILKTGKDQYGNFLPLTFRSLDDYKPPLYTYLTAISIWIWGWNDFAVRFTGAFLGTLAVLTTYGMMYMLFNKKSLAILSAFFLSISPWHILFSRLALETNSTIFFTTAGIWAFIVGLKKGKFLLLSAILFGLNLYLYHNARIFTPLLGLFLLIVYRKELIQQKKYFIFSIIILSIFIIRLIPIMFSIEGQMRYQGTSIFSSAKSIEIAKLENVYKSWITDDNLVNDNISAKLFHSPKILYAKLIFHQYLSHFDPTFWLFTADNPRHHVTEGGLLYYLDLPLMLIGLYFLLKLKNIRLSALIIIWILLVPIPASVTRDAPHSLRTAIFLPTFQILIAFGIIGLIDLLKSRKIVKTIFIIFLICGYGYNFLFFTHQYFVHYAKDTSSEWQYGRQEAALFADSIKQKYDRILVSQKIDQGHMFFLYYLKYDPVKYQKDGGTLSGGWAEEGNKFDKYEFRNFDYEKTKNGKILFIGSPKEFSPNAQVLRKIKYLNGEDAIWITD</sequence>
<proteinExistence type="predicted"/>
<evidence type="ECO:0000256" key="2">
    <source>
        <dbReference type="ARBA" id="ARBA00022475"/>
    </source>
</evidence>
<evidence type="ECO:0000313" key="10">
    <source>
        <dbReference type="EMBL" id="KKP60025.1"/>
    </source>
</evidence>
<protein>
    <recommendedName>
        <fullName evidence="9">Glycosyltransferase RgtA/B/C/D-like domain-containing protein</fullName>
    </recommendedName>
</protein>
<accession>A0A0G0D9L4</accession>
<gene>
    <name evidence="10" type="ORF">UR52_C0001G0105</name>
</gene>
<feature type="transmembrane region" description="Helical" evidence="8">
    <location>
        <begin position="100"/>
        <end position="118"/>
    </location>
</feature>
<evidence type="ECO:0000256" key="7">
    <source>
        <dbReference type="ARBA" id="ARBA00023136"/>
    </source>
</evidence>
<comment type="subcellular location">
    <subcellularLocation>
        <location evidence="1">Cell membrane</location>
        <topology evidence="1">Multi-pass membrane protein</topology>
    </subcellularLocation>
</comment>
<keyword evidence="6 8" id="KW-1133">Transmembrane helix</keyword>
<dbReference type="PANTHER" id="PTHR33908">
    <property type="entry name" value="MANNOSYLTRANSFERASE YKCB-RELATED"/>
    <property type="match status" value="1"/>
</dbReference>
<feature type="transmembrane region" description="Helical" evidence="8">
    <location>
        <begin position="214"/>
        <end position="235"/>
    </location>
</feature>
<keyword evidence="2" id="KW-1003">Cell membrane</keyword>
<reference evidence="10 11" key="1">
    <citation type="journal article" date="2015" name="Nature">
        <title>rRNA introns, odd ribosomes, and small enigmatic genomes across a large radiation of phyla.</title>
        <authorList>
            <person name="Brown C.T."/>
            <person name="Hug L.A."/>
            <person name="Thomas B.C."/>
            <person name="Sharon I."/>
            <person name="Castelle C.J."/>
            <person name="Singh A."/>
            <person name="Wilkins M.J."/>
            <person name="Williams K.H."/>
            <person name="Banfield J.F."/>
        </authorList>
    </citation>
    <scope>NUCLEOTIDE SEQUENCE [LARGE SCALE GENOMIC DNA]</scope>
</reference>
<feature type="transmembrane region" description="Helical" evidence="8">
    <location>
        <begin position="374"/>
        <end position="391"/>
    </location>
</feature>
<evidence type="ECO:0000256" key="4">
    <source>
        <dbReference type="ARBA" id="ARBA00022679"/>
    </source>
</evidence>
<feature type="transmembrane region" description="Helical" evidence="8">
    <location>
        <begin position="321"/>
        <end position="338"/>
    </location>
</feature>